<organism evidence="1 2">
    <name type="scientific">Rhizobium lentis</name>
    <dbReference type="NCBI Taxonomy" id="1138194"/>
    <lineage>
        <taxon>Bacteria</taxon>
        <taxon>Pseudomonadati</taxon>
        <taxon>Pseudomonadota</taxon>
        <taxon>Alphaproteobacteria</taxon>
        <taxon>Hyphomicrobiales</taxon>
        <taxon>Rhizobiaceae</taxon>
        <taxon>Rhizobium/Agrobacterium group</taxon>
        <taxon>Rhizobium</taxon>
    </lineage>
</organism>
<accession>A0A7W8UNP7</accession>
<reference evidence="1 2" key="1">
    <citation type="submission" date="2020-08" db="EMBL/GenBank/DDBJ databases">
        <title>Genomic Encyclopedia of Type Strains, Phase IV (KMG-V): Genome sequencing to study the core and pangenomes of soil and plant-associated prokaryotes.</title>
        <authorList>
            <person name="Whitman W."/>
        </authorList>
    </citation>
    <scope>NUCLEOTIDE SEQUENCE [LARGE SCALE GENOMIC DNA]</scope>
    <source>
        <strain evidence="1 2">SEMIA 4034</strain>
    </source>
</reference>
<keyword evidence="2" id="KW-1185">Reference proteome</keyword>
<evidence type="ECO:0000313" key="2">
    <source>
        <dbReference type="Proteomes" id="UP000528824"/>
    </source>
</evidence>
<sequence>MRMKPSFEIVVIARPFALNGKPVGAGFMAFARASADERPALTMSESVKQMAGMQRLPLARINRRGNQEYNLHRTRSYL</sequence>
<dbReference type="AlphaFoldDB" id="A0A7W8UNP7"/>
<evidence type="ECO:0000313" key="1">
    <source>
        <dbReference type="EMBL" id="MBB5561371.1"/>
    </source>
</evidence>
<comment type="caution">
    <text evidence="1">The sequence shown here is derived from an EMBL/GenBank/DDBJ whole genome shotgun (WGS) entry which is preliminary data.</text>
</comment>
<dbReference type="EMBL" id="JACHBC010000005">
    <property type="protein sequence ID" value="MBB5561371.1"/>
    <property type="molecule type" value="Genomic_DNA"/>
</dbReference>
<name>A0A7W8UNP7_9HYPH</name>
<protein>
    <submittedName>
        <fullName evidence="1">Uncharacterized protein</fullName>
    </submittedName>
</protein>
<dbReference type="Proteomes" id="UP000528824">
    <property type="component" value="Unassembled WGS sequence"/>
</dbReference>
<gene>
    <name evidence="1" type="ORF">GGI59_003046</name>
</gene>
<proteinExistence type="predicted"/>